<organism evidence="1 2">
    <name type="scientific">Drosophila busckii</name>
    <name type="common">Fruit fly</name>
    <dbReference type="NCBI Taxonomy" id="30019"/>
    <lineage>
        <taxon>Eukaryota</taxon>
        <taxon>Metazoa</taxon>
        <taxon>Ecdysozoa</taxon>
        <taxon>Arthropoda</taxon>
        <taxon>Hexapoda</taxon>
        <taxon>Insecta</taxon>
        <taxon>Pterygota</taxon>
        <taxon>Neoptera</taxon>
        <taxon>Endopterygota</taxon>
        <taxon>Diptera</taxon>
        <taxon>Brachycera</taxon>
        <taxon>Muscomorpha</taxon>
        <taxon>Ephydroidea</taxon>
        <taxon>Drosophilidae</taxon>
        <taxon>Drosophila</taxon>
    </lineage>
</organism>
<evidence type="ECO:0000313" key="2">
    <source>
        <dbReference type="Proteomes" id="UP000494163"/>
    </source>
</evidence>
<name>A0A0M3QYT4_DROBS</name>
<dbReference type="InterPro" id="IPR009832">
    <property type="entry name" value="DUF1397"/>
</dbReference>
<sequence>MPQPNITLADLQRLLQQKCGKANAQNATALSENIERGAGKLFECINGLANITVIMEEVERARPRGDLDVVFEKYCRRMPQARQCLNDFNAALLPCLSEPERQHNAMMSRIMDKLLQFICYKDGDQIALFIAEEGPECLEQHREHMGSCLQSSFGHYLPTGLNISTATLPDLVLGPRQCVELHDLETCVLRHLEQCSNITPSNIVEAMFRYVRKESNCQQSVDRVARDHAEALGLTGAAGGRQQQQQLLLSLMPLTLAVAFVAA</sequence>
<dbReference type="EMBL" id="CP012528">
    <property type="protein sequence ID" value="ALC48169.1"/>
    <property type="molecule type" value="Genomic_DNA"/>
</dbReference>
<dbReference type="Proteomes" id="UP000494163">
    <property type="component" value="Chromosome X"/>
</dbReference>
<evidence type="ECO:0000313" key="1">
    <source>
        <dbReference type="EMBL" id="ALC48169.1"/>
    </source>
</evidence>
<reference evidence="1 2" key="1">
    <citation type="submission" date="2015-08" db="EMBL/GenBank/DDBJ databases">
        <title>Ancestral chromatin configuration constrains chromatin evolution on differentiating sex chromosomes in Drosophila.</title>
        <authorList>
            <person name="Zhou Q."/>
            <person name="Bachtrog D."/>
        </authorList>
    </citation>
    <scope>NUCLEOTIDE SEQUENCE [LARGE SCALE GENOMIC DNA]</scope>
    <source>
        <tissue evidence="1">Whole larvae</tissue>
    </source>
</reference>
<dbReference type="STRING" id="30019.A0A0M3QYT4"/>
<keyword evidence="2" id="KW-1185">Reference proteome</keyword>
<gene>
    <name evidence="1" type="ORF">Dbus_chrXg25</name>
</gene>
<protein>
    <submittedName>
        <fullName evidence="1">CG14629</fullName>
    </submittedName>
</protein>
<dbReference type="PANTHER" id="PTHR20997">
    <property type="entry name" value="EG:BACR42I17.2 PROTEIN-RELATED"/>
    <property type="match status" value="1"/>
</dbReference>
<dbReference type="Pfam" id="PF07165">
    <property type="entry name" value="DUF1397"/>
    <property type="match status" value="1"/>
</dbReference>
<proteinExistence type="predicted"/>
<dbReference type="PANTHER" id="PTHR20997:SF2">
    <property type="entry name" value="EG:BACR42I17.2 PROTEIN-RELATED"/>
    <property type="match status" value="1"/>
</dbReference>
<dbReference type="AlphaFoldDB" id="A0A0M3QYT4"/>
<accession>A0A0M3QYT4</accession>
<dbReference type="OMA" id="KESNCQQ"/>
<dbReference type="OrthoDB" id="6512861at2759"/>